<reference evidence="2 3" key="1">
    <citation type="submission" date="2017-12" db="EMBL/GenBank/DDBJ databases">
        <title>Phylogenetic diversity of female urinary microbiome.</title>
        <authorList>
            <person name="Thomas-White K."/>
            <person name="Wolfe A.J."/>
        </authorList>
    </citation>
    <scope>NUCLEOTIDE SEQUENCE [LARGE SCALE GENOMIC DNA]</scope>
    <source>
        <strain evidence="2 3">UMB0321</strain>
    </source>
</reference>
<dbReference type="GO" id="GO:0022857">
    <property type="term" value="F:transmembrane transporter activity"/>
    <property type="evidence" value="ECO:0007669"/>
    <property type="project" value="UniProtKB-UniRule"/>
</dbReference>
<protein>
    <recommendedName>
        <fullName evidence="1">Probable queuosine precursor transporter</fullName>
        <shortName evidence="1">Q precursor transporter</shortName>
    </recommendedName>
</protein>
<keyword evidence="1" id="KW-0812">Transmembrane</keyword>
<feature type="transmembrane region" description="Helical" evidence="1">
    <location>
        <begin position="103"/>
        <end position="126"/>
    </location>
</feature>
<comment type="subcellular location">
    <subcellularLocation>
        <location evidence="1">Cell inner membrane</location>
        <topology evidence="1">Multi-pass membrane protein</topology>
    </subcellularLocation>
</comment>
<keyword evidence="1" id="KW-0472">Membrane</keyword>
<dbReference type="HAMAP" id="MF_02088">
    <property type="entry name" value="Q_prec_transport"/>
    <property type="match status" value="1"/>
</dbReference>
<accession>A0A2I1X9N8</accession>
<proteinExistence type="inferred from homology"/>
<dbReference type="InterPro" id="IPR003744">
    <property type="entry name" value="YhhQ"/>
</dbReference>
<evidence type="ECO:0000256" key="1">
    <source>
        <dbReference type="HAMAP-Rule" id="MF_02088"/>
    </source>
</evidence>
<feature type="transmembrane region" description="Helical" evidence="1">
    <location>
        <begin position="190"/>
        <end position="209"/>
    </location>
</feature>
<name>A0A2I1X9N8_NEISI</name>
<comment type="similarity">
    <text evidence="1">Belongs to the vitamin uptake transporter (VUT/ECF) (TC 2.A.88) family. Q precursor transporter subfamily.</text>
</comment>
<feature type="transmembrane region" description="Helical" evidence="1">
    <location>
        <begin position="14"/>
        <end position="33"/>
    </location>
</feature>
<organism evidence="2 3">
    <name type="scientific">Neisseria sicca</name>
    <dbReference type="NCBI Taxonomy" id="490"/>
    <lineage>
        <taxon>Bacteria</taxon>
        <taxon>Pseudomonadati</taxon>
        <taxon>Pseudomonadota</taxon>
        <taxon>Betaproteobacteria</taxon>
        <taxon>Neisseriales</taxon>
        <taxon>Neisseriaceae</taxon>
        <taxon>Neisseria</taxon>
    </lineage>
</organism>
<dbReference type="GO" id="GO:0005886">
    <property type="term" value="C:plasma membrane"/>
    <property type="evidence" value="ECO:0007669"/>
    <property type="project" value="UniProtKB-SubCell"/>
</dbReference>
<dbReference type="Proteomes" id="UP000234767">
    <property type="component" value="Unassembled WGS sequence"/>
</dbReference>
<dbReference type="NCBIfam" id="NF008406">
    <property type="entry name" value="PRK11212.1"/>
    <property type="match status" value="1"/>
</dbReference>
<evidence type="ECO:0000313" key="3">
    <source>
        <dbReference type="Proteomes" id="UP000234767"/>
    </source>
</evidence>
<feature type="transmembrane region" description="Helical" evidence="1">
    <location>
        <begin position="53"/>
        <end position="71"/>
    </location>
</feature>
<keyword evidence="1" id="KW-0997">Cell inner membrane</keyword>
<comment type="function">
    <text evidence="1">Involved in the import of queuosine (Q) precursors, required for Q precursor salvage.</text>
</comment>
<keyword evidence="1" id="KW-1133">Transmembrane helix</keyword>
<dbReference type="NCBIfam" id="TIGR00697">
    <property type="entry name" value="queuosine precursor transporter"/>
    <property type="match status" value="1"/>
</dbReference>
<dbReference type="RefSeq" id="WP_019271100.1">
    <property type="nucleotide sequence ID" value="NZ_PKJO01000020.1"/>
</dbReference>
<keyword evidence="1" id="KW-1003">Cell membrane</keyword>
<comment type="caution">
    <text evidence="2">The sequence shown here is derived from an EMBL/GenBank/DDBJ whole genome shotgun (WGS) entry which is preliminary data.</text>
</comment>
<evidence type="ECO:0000313" key="2">
    <source>
        <dbReference type="EMBL" id="PLA39330.1"/>
    </source>
</evidence>
<feature type="transmembrane region" description="Helical" evidence="1">
    <location>
        <begin position="78"/>
        <end position="97"/>
    </location>
</feature>
<sequence>MQDNGFSYAQQRHALFWLVLFHMLIIASSNYLVQFPFTVTLPNGFEVHSTWGALTFPFIFLATDLTVRIFGQRLARRIVFFVMFPALALSYALSVLFQNGTWVGFASLAVFIPSVFRIAVASFSAYAVGQILDIFVFNQLRRLKSWWIAPFSSMFAGNAIDTLLFFGIAFAGSGDKFMAANWPHIAFVDYLFKLAVCTLFFLPAYGVLLKILTGRLTTLPEEDIRQTAALAEEHL</sequence>
<dbReference type="AlphaFoldDB" id="A0A2I1X9N8"/>
<keyword evidence="1" id="KW-0813">Transport</keyword>
<gene>
    <name evidence="2" type="ORF">CYK00_11310</name>
</gene>
<dbReference type="PANTHER" id="PTHR34300:SF1">
    <property type="entry name" value="QUEUOSINE PRECURSOR TRANSPORTER"/>
    <property type="match status" value="1"/>
</dbReference>
<dbReference type="PANTHER" id="PTHR34300">
    <property type="entry name" value="QUEUOSINE PRECURSOR TRANSPORTER-RELATED"/>
    <property type="match status" value="1"/>
</dbReference>
<dbReference type="EMBL" id="PKJO01000020">
    <property type="protein sequence ID" value="PLA39330.1"/>
    <property type="molecule type" value="Genomic_DNA"/>
</dbReference>
<feature type="transmembrane region" description="Helical" evidence="1">
    <location>
        <begin position="147"/>
        <end position="170"/>
    </location>
</feature>
<dbReference type="Pfam" id="PF02592">
    <property type="entry name" value="Vut_1"/>
    <property type="match status" value="1"/>
</dbReference>